<dbReference type="AlphaFoldDB" id="A0A1B2I3Y0"/>
<dbReference type="KEGG" id="cpor:BED41_06030"/>
<dbReference type="Proteomes" id="UP000093044">
    <property type="component" value="Chromosome"/>
</dbReference>
<reference evidence="1" key="1">
    <citation type="submission" date="2016-08" db="EMBL/GenBank/DDBJ databases">
        <title>Complete genome of Cloacibacillus porcorum.</title>
        <authorList>
            <person name="Looft T."/>
            <person name="Bayles D.O."/>
            <person name="Alt D.P."/>
        </authorList>
    </citation>
    <scope>NUCLEOTIDE SEQUENCE [LARGE SCALE GENOMIC DNA]</scope>
    <source>
        <strain evidence="1">CL-84</strain>
    </source>
</reference>
<gene>
    <name evidence="1" type="ORF">BED41_06030</name>
</gene>
<evidence type="ECO:0000313" key="1">
    <source>
        <dbReference type="EMBL" id="ANZ44685.1"/>
    </source>
</evidence>
<protein>
    <submittedName>
        <fullName evidence="1">CRISPR-associated protein</fullName>
    </submittedName>
</protein>
<dbReference type="EMBL" id="CP016757">
    <property type="protein sequence ID" value="ANZ44685.1"/>
    <property type="molecule type" value="Genomic_DNA"/>
</dbReference>
<evidence type="ECO:0000313" key="2">
    <source>
        <dbReference type="Proteomes" id="UP000093044"/>
    </source>
</evidence>
<dbReference type="RefSeq" id="WP_066744070.1">
    <property type="nucleotide sequence ID" value="NZ_CP016757.1"/>
</dbReference>
<dbReference type="GeneID" id="83057408"/>
<accession>A0A1B2I3Y0</accession>
<dbReference type="STRING" id="1197717.BED41_06030"/>
<dbReference type="Pfam" id="PF05107">
    <property type="entry name" value="Cas_Cas7"/>
    <property type="match status" value="1"/>
</dbReference>
<organism evidence="1 2">
    <name type="scientific">Cloacibacillus porcorum</name>
    <dbReference type="NCBI Taxonomy" id="1197717"/>
    <lineage>
        <taxon>Bacteria</taxon>
        <taxon>Thermotogati</taxon>
        <taxon>Synergistota</taxon>
        <taxon>Synergistia</taxon>
        <taxon>Synergistales</taxon>
        <taxon>Synergistaceae</taxon>
        <taxon>Cloacibacillus</taxon>
    </lineage>
</organism>
<sequence length="282" mass="31698">MANEFLNRGTGLLVLEVINSNPNGDPDSDGAPRVRYDGRGEISPVSFKRKLRDLVEDKDGPVWQHISENMHLNSENFMILESRGRDRKLITKEIKEGTFVGRYWDGRIFGNTFLEDAMDKASIKTGVVQFGMGVSISPVSTEAQTNTNKAGVQEGKNQGMAPMAYKIVTHGLYVMPFFINPNYAHKSGCTKMDIELMKALIPYAYTHNRSAIRPFVEIRQAWFCEHRNPLGSCSDFDLIDALMPKRLGDIDKPSDSLKDYELVTSLPDELKDRVSCVDLMAL</sequence>
<keyword evidence="2" id="KW-1185">Reference proteome</keyword>
<dbReference type="InterPro" id="IPR006482">
    <property type="entry name" value="Cas7_Csh2/Csh2"/>
</dbReference>
<name>A0A1B2I3Y0_9BACT</name>
<dbReference type="GO" id="GO:0043571">
    <property type="term" value="P:maintenance of CRISPR repeat elements"/>
    <property type="evidence" value="ECO:0007669"/>
    <property type="project" value="InterPro"/>
</dbReference>
<dbReference type="OrthoDB" id="9776792at2"/>
<proteinExistence type="predicted"/>